<organism evidence="2 3">
    <name type="scientific">Thamnocephalis sphaerospora</name>
    <dbReference type="NCBI Taxonomy" id="78915"/>
    <lineage>
        <taxon>Eukaryota</taxon>
        <taxon>Fungi</taxon>
        <taxon>Fungi incertae sedis</taxon>
        <taxon>Zoopagomycota</taxon>
        <taxon>Zoopagomycotina</taxon>
        <taxon>Zoopagomycetes</taxon>
        <taxon>Zoopagales</taxon>
        <taxon>Sigmoideomycetaceae</taxon>
        <taxon>Thamnocephalis</taxon>
    </lineage>
</organism>
<reference evidence="3" key="1">
    <citation type="journal article" date="2018" name="Nat. Microbiol.">
        <title>Leveraging single-cell genomics to expand the fungal tree of life.</title>
        <authorList>
            <person name="Ahrendt S.R."/>
            <person name="Quandt C.A."/>
            <person name="Ciobanu D."/>
            <person name="Clum A."/>
            <person name="Salamov A."/>
            <person name="Andreopoulos B."/>
            <person name="Cheng J.F."/>
            <person name="Woyke T."/>
            <person name="Pelin A."/>
            <person name="Henrissat B."/>
            <person name="Reynolds N.K."/>
            <person name="Benny G.L."/>
            <person name="Smith M.E."/>
            <person name="James T.Y."/>
            <person name="Grigoriev I.V."/>
        </authorList>
    </citation>
    <scope>NUCLEOTIDE SEQUENCE [LARGE SCALE GENOMIC DNA]</scope>
    <source>
        <strain evidence="3">RSA 1356</strain>
    </source>
</reference>
<feature type="compositionally biased region" description="Basic residues" evidence="1">
    <location>
        <begin position="84"/>
        <end position="94"/>
    </location>
</feature>
<gene>
    <name evidence="2" type="ORF">THASP1DRAFT_21323</name>
</gene>
<dbReference type="EMBL" id="KZ992428">
    <property type="protein sequence ID" value="RKP11057.1"/>
    <property type="molecule type" value="Genomic_DNA"/>
</dbReference>
<proteinExistence type="predicted"/>
<dbReference type="OrthoDB" id="5594297at2759"/>
<keyword evidence="3" id="KW-1185">Reference proteome</keyword>
<feature type="region of interest" description="Disordered" evidence="1">
    <location>
        <begin position="36"/>
        <end position="166"/>
    </location>
</feature>
<evidence type="ECO:0000256" key="1">
    <source>
        <dbReference type="SAM" id="MobiDB-lite"/>
    </source>
</evidence>
<evidence type="ECO:0000313" key="3">
    <source>
        <dbReference type="Proteomes" id="UP000271241"/>
    </source>
</evidence>
<protein>
    <submittedName>
        <fullName evidence="2">Uncharacterized protein</fullName>
    </submittedName>
</protein>
<dbReference type="Proteomes" id="UP000271241">
    <property type="component" value="Unassembled WGS sequence"/>
</dbReference>
<sequence>MEQVLVCLLPHQPLLLAACALSAAMRTRQSNLEMREAIQQQDPQKQRRSSRRSGGRLSAPAADQALRTASHHDNPSSMRDSPLRPRKRSRRRRAPLLQQDKWSVCKQSARSPAPVAPVETSTSDISEEELPPFSWPASPATLPDTNGEALDSENSGATGSAIAETSDFGDNPPLFVDVTPDVPSILGASNATIRRPRQRRSGGRRHLPLEVVHCIVAYAAPDMDDCLAIRGVARVFRDAVSLWQKEDAKRLFAKRYGADQPSAALLADFPWISNHDLLDMYTPQVVPLSVPQTRELATLMGMDRRVFIGYQLPLLHRPSPFRCWVALQTPRAHPPVCLRCGRASASVLPRDRAGLGRLCGECYEGADNWLRWRLRHWVRAADMLSRVHQDWFSALNQHEWMDLLPCHSDRDERGMVRYAVNFVAFRELIEAWTDAPPRTVDLRPNGGWKVVPWRKSNVWPQQDPTMGVVEGADTAATVSGE</sequence>
<accession>A0A4P9XXK4</accession>
<dbReference type="AlphaFoldDB" id="A0A4P9XXK4"/>
<name>A0A4P9XXK4_9FUNG</name>
<evidence type="ECO:0000313" key="2">
    <source>
        <dbReference type="EMBL" id="RKP11057.1"/>
    </source>
</evidence>